<dbReference type="PANTHER" id="PTHR48051:SF64">
    <property type="entry name" value="LEUCINE RICH REPEATS AND CALPONIN HOMOLOGY DOMAIN CONTAINING 4"/>
    <property type="match status" value="1"/>
</dbReference>
<dbReference type="SUPFAM" id="SSF47576">
    <property type="entry name" value="Calponin-homology domain, CH-domain"/>
    <property type="match status" value="1"/>
</dbReference>
<dbReference type="SMART" id="SM00369">
    <property type="entry name" value="LRR_TYP"/>
    <property type="match status" value="4"/>
</dbReference>
<dbReference type="Proteomes" id="UP000031443">
    <property type="component" value="Unassembled WGS sequence"/>
</dbReference>
<gene>
    <name evidence="4" type="ORF">UY3_02285</name>
</gene>
<dbReference type="PROSITE" id="PS51450">
    <property type="entry name" value="LRR"/>
    <property type="match status" value="1"/>
</dbReference>
<dbReference type="InterPro" id="IPR050216">
    <property type="entry name" value="LRR_domain-containing"/>
</dbReference>
<feature type="compositionally biased region" description="Acidic residues" evidence="3">
    <location>
        <begin position="316"/>
        <end position="329"/>
    </location>
</feature>
<evidence type="ECO:0000313" key="5">
    <source>
        <dbReference type="Proteomes" id="UP000031443"/>
    </source>
</evidence>
<accession>M7BTE1</accession>
<feature type="region of interest" description="Disordered" evidence="3">
    <location>
        <begin position="273"/>
        <end position="364"/>
    </location>
</feature>
<evidence type="ECO:0000256" key="1">
    <source>
        <dbReference type="ARBA" id="ARBA00022614"/>
    </source>
</evidence>
<name>M7BTE1_CHEMY</name>
<proteinExistence type="predicted"/>
<dbReference type="PANTHER" id="PTHR48051">
    <property type="match status" value="1"/>
</dbReference>
<dbReference type="InterPro" id="IPR032675">
    <property type="entry name" value="LRR_dom_sf"/>
</dbReference>
<dbReference type="Gene3D" id="3.80.10.10">
    <property type="entry name" value="Ribonuclease Inhibitor"/>
    <property type="match status" value="1"/>
</dbReference>
<dbReference type="InterPro" id="IPR003591">
    <property type="entry name" value="Leu-rich_rpt_typical-subtyp"/>
</dbReference>
<evidence type="ECO:0000313" key="4">
    <source>
        <dbReference type="EMBL" id="EMP40479.1"/>
    </source>
</evidence>
<protein>
    <submittedName>
        <fullName evidence="4">Leucine-rich repeat and calponin like proteiny domain-containing protein 3</fullName>
    </submittedName>
</protein>
<organism evidence="4 5">
    <name type="scientific">Chelonia mydas</name>
    <name type="common">Green sea-turtle</name>
    <name type="synonym">Chelonia agassizi</name>
    <dbReference type="NCBI Taxonomy" id="8469"/>
    <lineage>
        <taxon>Eukaryota</taxon>
        <taxon>Metazoa</taxon>
        <taxon>Chordata</taxon>
        <taxon>Craniata</taxon>
        <taxon>Vertebrata</taxon>
        <taxon>Euteleostomi</taxon>
        <taxon>Archelosauria</taxon>
        <taxon>Testudinata</taxon>
        <taxon>Testudines</taxon>
        <taxon>Cryptodira</taxon>
        <taxon>Durocryptodira</taxon>
        <taxon>Americhelydia</taxon>
        <taxon>Chelonioidea</taxon>
        <taxon>Cheloniidae</taxon>
        <taxon>Chelonia</taxon>
    </lineage>
</organism>
<dbReference type="Pfam" id="PF13855">
    <property type="entry name" value="LRR_8"/>
    <property type="match status" value="2"/>
</dbReference>
<feature type="compositionally biased region" description="Basic and acidic residues" evidence="3">
    <location>
        <begin position="343"/>
        <end position="364"/>
    </location>
</feature>
<evidence type="ECO:0000256" key="2">
    <source>
        <dbReference type="ARBA" id="ARBA00022737"/>
    </source>
</evidence>
<reference evidence="5" key="1">
    <citation type="journal article" date="2013" name="Nat. Genet.">
        <title>The draft genomes of soft-shell turtle and green sea turtle yield insights into the development and evolution of the turtle-specific body plan.</title>
        <authorList>
            <person name="Wang Z."/>
            <person name="Pascual-Anaya J."/>
            <person name="Zadissa A."/>
            <person name="Li W."/>
            <person name="Niimura Y."/>
            <person name="Huang Z."/>
            <person name="Li C."/>
            <person name="White S."/>
            <person name="Xiong Z."/>
            <person name="Fang D."/>
            <person name="Wang B."/>
            <person name="Ming Y."/>
            <person name="Chen Y."/>
            <person name="Zheng Y."/>
            <person name="Kuraku S."/>
            <person name="Pignatelli M."/>
            <person name="Herrero J."/>
            <person name="Beal K."/>
            <person name="Nozawa M."/>
            <person name="Li Q."/>
            <person name="Wang J."/>
            <person name="Zhang H."/>
            <person name="Yu L."/>
            <person name="Shigenobu S."/>
            <person name="Wang J."/>
            <person name="Liu J."/>
            <person name="Flicek P."/>
            <person name="Searle S."/>
            <person name="Wang J."/>
            <person name="Kuratani S."/>
            <person name="Yin Y."/>
            <person name="Aken B."/>
            <person name="Zhang G."/>
            <person name="Irie N."/>
        </authorList>
    </citation>
    <scope>NUCLEOTIDE SEQUENCE [LARGE SCALE GENOMIC DNA]</scope>
</reference>
<dbReference type="EMBL" id="KB510621">
    <property type="protein sequence ID" value="EMP40479.1"/>
    <property type="molecule type" value="Genomic_DNA"/>
</dbReference>
<keyword evidence="1" id="KW-0433">Leucine-rich repeat</keyword>
<dbReference type="STRING" id="8469.M7BTE1"/>
<dbReference type="GO" id="GO:0005737">
    <property type="term" value="C:cytoplasm"/>
    <property type="evidence" value="ECO:0007669"/>
    <property type="project" value="TreeGrafter"/>
</dbReference>
<dbReference type="AlphaFoldDB" id="M7BTE1"/>
<dbReference type="FunFam" id="3.80.10.10:FF:000067">
    <property type="entry name" value="Leucine-rich repeat and calponin homology domain-containing protein 4 isoform 1"/>
    <property type="match status" value="1"/>
</dbReference>
<dbReference type="SUPFAM" id="SSF52058">
    <property type="entry name" value="L domain-like"/>
    <property type="match status" value="1"/>
</dbReference>
<dbReference type="SMART" id="SM00364">
    <property type="entry name" value="LRR_BAC"/>
    <property type="match status" value="3"/>
</dbReference>
<dbReference type="InterPro" id="IPR036872">
    <property type="entry name" value="CH_dom_sf"/>
</dbReference>
<sequence length="459" mass="50407">MGPAPPRDDLSRNRFAEVPEDACHLVSLEGLSLYHNCLRTIPPAIANLQSLTYLNLSARQPPPLPPCLCRLPLKVLVASNNKLASLPDETGSLSNLRQLDVSCNELQSLPASMGQLETLRDLNVRRNQLTALPEELSELPLVRLDFSCNRIARIPVCYRHLRHLQTILLDNNPLQSPPAQICLKGKIHIFKYLNLEACSKAVPDLSDFAQASRPTGFGTCLSDELYPGRQYGGLDSGFNSVDSGSKRGSGNESTDEFSDLSFRIAELVRDPRQLKEKRDRAGGIPSAQILCDPSSRGPRVTHGVVPAADKANGELEQIDFIDSSVEEEEAGKPESSSPGAAPAEEKRKAERSLPQRADVGEKPKLNKIKCRKNVESFLEACRRMGVPEPKLNKIKCRKNVESFLEACRRMGVPEEALCQPQHVLDEESLAPLARTVQALLTVAQPLKKPTPPEGTSSKI</sequence>
<evidence type="ECO:0000256" key="3">
    <source>
        <dbReference type="SAM" id="MobiDB-lite"/>
    </source>
</evidence>
<keyword evidence="2" id="KW-0677">Repeat</keyword>
<keyword evidence="5" id="KW-1185">Reference proteome</keyword>
<dbReference type="InterPro" id="IPR001611">
    <property type="entry name" value="Leu-rich_rpt"/>
</dbReference>
<dbReference type="Gene3D" id="1.10.418.10">
    <property type="entry name" value="Calponin-like domain"/>
    <property type="match status" value="2"/>
</dbReference>